<organism evidence="1 2">
    <name type="scientific">Flavobacterium phage FCV-3</name>
    <dbReference type="NCBI Taxonomy" id="1983586"/>
    <lineage>
        <taxon>Viruses</taxon>
        <taxon>Duplodnaviria</taxon>
        <taxon>Heunggongvirae</taxon>
        <taxon>Uroviricota</taxon>
        <taxon>Caudoviricetes</taxon>
        <taxon>Ficleduovirus</taxon>
        <taxon>Ficleduovirus FCV1</taxon>
    </lineage>
</organism>
<evidence type="ECO:0000313" key="1">
    <source>
        <dbReference type="EMBL" id="ASD51641.1"/>
    </source>
</evidence>
<dbReference type="Proteomes" id="UP000222640">
    <property type="component" value="Segment"/>
</dbReference>
<proteinExistence type="predicted"/>
<evidence type="ECO:0000313" key="2">
    <source>
        <dbReference type="Proteomes" id="UP000222640"/>
    </source>
</evidence>
<accession>A0A218M4S4</accession>
<dbReference type="EMBL" id="KY951963">
    <property type="protein sequence ID" value="ASD51641.1"/>
    <property type="molecule type" value="Genomic_DNA"/>
</dbReference>
<sequence>MNSLPTISKEMAFCLNHGVKVYPVFLKGSWFIQSDVKGKIKTFDKKVTHDKIQESVIKTYLYYYNKLIKLK</sequence>
<protein>
    <submittedName>
        <fullName evidence="1">Uncharacterized protein</fullName>
    </submittedName>
</protein>
<reference evidence="1 2" key="1">
    <citation type="submission" date="2017-04" db="EMBL/GenBank/DDBJ databases">
        <title>Long-term genomic coevolution of host-parasite interaction in the natural environment.</title>
        <authorList>
            <person name="Laanto E."/>
            <person name="Hoikkala V."/>
            <person name="Ravantti J."/>
            <person name="Sundberg L.-R."/>
        </authorList>
    </citation>
    <scope>NUCLEOTIDE SEQUENCE [LARGE SCALE GENOMIC DNA]</scope>
</reference>
<name>A0A218M4S4_9CAUD</name>